<organism evidence="10">
    <name type="scientific">Chromera velia CCMP2878</name>
    <dbReference type="NCBI Taxonomy" id="1169474"/>
    <lineage>
        <taxon>Eukaryota</taxon>
        <taxon>Sar</taxon>
        <taxon>Alveolata</taxon>
        <taxon>Colpodellida</taxon>
        <taxon>Chromeraceae</taxon>
        <taxon>Chromera</taxon>
    </lineage>
</organism>
<proteinExistence type="inferred from homology"/>
<dbReference type="InterPro" id="IPR013114">
    <property type="entry name" value="FabA_FabZ"/>
</dbReference>
<dbReference type="HAMAP" id="MF_00406">
    <property type="entry name" value="FabZ"/>
    <property type="match status" value="1"/>
</dbReference>
<evidence type="ECO:0000256" key="3">
    <source>
        <dbReference type="ARBA" id="ARBA00022490"/>
    </source>
</evidence>
<dbReference type="GO" id="GO:0019171">
    <property type="term" value="F:(3R)-hydroxyacyl-[acyl-carrier-protein] dehydratase activity"/>
    <property type="evidence" value="ECO:0007669"/>
    <property type="project" value="UniProtKB-EC"/>
</dbReference>
<dbReference type="FunFam" id="3.10.129.10:FF:000001">
    <property type="entry name" value="3-hydroxyacyl-[acyl-carrier-protein] dehydratase FabZ"/>
    <property type="match status" value="1"/>
</dbReference>
<gene>
    <name evidence="10" type="ORF">Cvel_14912</name>
</gene>
<sequence length="213" mass="23399">MSLACLAFLLLSWHCAAFIPNQPVWRRAASLTRSGERMETALQETAEGDAEWKGAEAVSGLTKGVDAIFDIEKIKTILPHRYPFLLVDKVIEFEPGKRAVGIKNVAMNEPQFTGHFPERAIMPGVLQVEAMAQLGGVVCLQDPVSDGTGDFFFAGVDGVRWKRPVVPGDTLVMEMELVSWKPKFGIAKMKGSAYVNGEKAIEVKEFIFALVKS</sequence>
<evidence type="ECO:0000313" key="10">
    <source>
        <dbReference type="EMBL" id="CEM06453.1"/>
    </source>
</evidence>
<comment type="function">
    <text evidence="8">Involved in unsaturated fatty acids biosynthesis. Catalyzes the dehydration of short chain beta-hydroxyacyl-ACPs and long chain saturated and unsaturated beta-hydroxyacyl-ACPs.</text>
</comment>
<evidence type="ECO:0000256" key="7">
    <source>
        <dbReference type="ARBA" id="ARBA00023239"/>
    </source>
</evidence>
<evidence type="ECO:0000256" key="4">
    <source>
        <dbReference type="ARBA" id="ARBA00022516"/>
    </source>
</evidence>
<dbReference type="AlphaFoldDB" id="A0A0G4F2M0"/>
<evidence type="ECO:0000256" key="9">
    <source>
        <dbReference type="SAM" id="SignalP"/>
    </source>
</evidence>
<dbReference type="InterPro" id="IPR029069">
    <property type="entry name" value="HotDog_dom_sf"/>
</dbReference>
<keyword evidence="6" id="KW-0443">Lipid metabolism</keyword>
<keyword evidence="7" id="KW-0456">Lyase</keyword>
<dbReference type="Gene3D" id="3.10.129.10">
    <property type="entry name" value="Hotdog Thioesterase"/>
    <property type="match status" value="1"/>
</dbReference>
<keyword evidence="3" id="KW-0963">Cytoplasm</keyword>
<evidence type="ECO:0000256" key="2">
    <source>
        <dbReference type="ARBA" id="ARBA00013167"/>
    </source>
</evidence>
<dbReference type="NCBIfam" id="NF000582">
    <property type="entry name" value="PRK00006.1"/>
    <property type="match status" value="1"/>
</dbReference>
<keyword evidence="5" id="KW-0441">Lipid A biosynthesis</keyword>
<feature type="signal peptide" evidence="9">
    <location>
        <begin position="1"/>
        <end position="17"/>
    </location>
</feature>
<dbReference type="InterPro" id="IPR010084">
    <property type="entry name" value="FabZ"/>
</dbReference>
<dbReference type="PANTHER" id="PTHR30272">
    <property type="entry name" value="3-HYDROXYACYL-[ACYL-CARRIER-PROTEIN] DEHYDRATASE"/>
    <property type="match status" value="1"/>
</dbReference>
<dbReference type="Pfam" id="PF07977">
    <property type="entry name" value="FabA"/>
    <property type="match status" value="1"/>
</dbReference>
<dbReference type="GO" id="GO:0005737">
    <property type="term" value="C:cytoplasm"/>
    <property type="evidence" value="ECO:0007669"/>
    <property type="project" value="UniProtKB-SubCell"/>
</dbReference>
<dbReference type="SUPFAM" id="SSF54637">
    <property type="entry name" value="Thioesterase/thiol ester dehydrase-isomerase"/>
    <property type="match status" value="1"/>
</dbReference>
<dbReference type="GO" id="GO:0016020">
    <property type="term" value="C:membrane"/>
    <property type="evidence" value="ECO:0007669"/>
    <property type="project" value="GOC"/>
</dbReference>
<dbReference type="EC" id="4.2.1.59" evidence="2"/>
<dbReference type="GO" id="GO:0009245">
    <property type="term" value="P:lipid A biosynthetic process"/>
    <property type="evidence" value="ECO:0007669"/>
    <property type="project" value="UniProtKB-KW"/>
</dbReference>
<evidence type="ECO:0000256" key="8">
    <source>
        <dbReference type="ARBA" id="ARBA00025049"/>
    </source>
</evidence>
<reference evidence="10" key="1">
    <citation type="submission" date="2014-11" db="EMBL/GenBank/DDBJ databases">
        <authorList>
            <person name="Otto D Thomas"/>
            <person name="Naeem Raeece"/>
        </authorList>
    </citation>
    <scope>NUCLEOTIDE SEQUENCE</scope>
</reference>
<evidence type="ECO:0000256" key="5">
    <source>
        <dbReference type="ARBA" id="ARBA00022556"/>
    </source>
</evidence>
<evidence type="ECO:0000256" key="1">
    <source>
        <dbReference type="ARBA" id="ARBA00004496"/>
    </source>
</evidence>
<keyword evidence="9" id="KW-0732">Signal</keyword>
<evidence type="ECO:0000256" key="6">
    <source>
        <dbReference type="ARBA" id="ARBA00023098"/>
    </source>
</evidence>
<dbReference type="VEuPathDB" id="CryptoDB:Cvel_14912"/>
<dbReference type="PANTHER" id="PTHR30272:SF1">
    <property type="entry name" value="3-HYDROXYACYL-[ACYL-CARRIER-PROTEIN] DEHYDRATASE"/>
    <property type="match status" value="1"/>
</dbReference>
<dbReference type="NCBIfam" id="TIGR01750">
    <property type="entry name" value="fabZ"/>
    <property type="match status" value="1"/>
</dbReference>
<dbReference type="CDD" id="cd01288">
    <property type="entry name" value="FabZ"/>
    <property type="match status" value="1"/>
</dbReference>
<accession>A0A0G4F2M0</accession>
<protein>
    <recommendedName>
        <fullName evidence="2">3-hydroxyacyl-[acyl-carrier-protein] dehydratase</fullName>
        <ecNumber evidence="2">4.2.1.59</ecNumber>
    </recommendedName>
</protein>
<dbReference type="PhylomeDB" id="A0A0G4F2M0"/>
<comment type="subcellular location">
    <subcellularLocation>
        <location evidence="1">Cytoplasm</location>
    </subcellularLocation>
</comment>
<name>A0A0G4F2M0_9ALVE</name>
<dbReference type="EMBL" id="CDMZ01000089">
    <property type="protein sequence ID" value="CEM06453.1"/>
    <property type="molecule type" value="Genomic_DNA"/>
</dbReference>
<dbReference type="GO" id="GO:0006633">
    <property type="term" value="P:fatty acid biosynthetic process"/>
    <property type="evidence" value="ECO:0007669"/>
    <property type="project" value="InterPro"/>
</dbReference>
<keyword evidence="4" id="KW-0444">Lipid biosynthesis</keyword>
<feature type="chain" id="PRO_5005188192" description="3-hydroxyacyl-[acyl-carrier-protein] dehydratase" evidence="9">
    <location>
        <begin position="18"/>
        <end position="213"/>
    </location>
</feature>